<keyword evidence="7" id="KW-0804">Transcription</keyword>
<accession>A0A1D1Y3W2</accession>
<sequence>MDGEVGAQVAAPIFLHGRFHEVPALARKRDLAWQSANFHLHQHPQQGQQRLAGSGYSNLQSNWNPKLWDWDSGMFVAKPAPNASDGGLRLGNPAGSGEVEQKEDGEDNLKDPALVKRSVEEENLTLKLGGGPYTVEEPVVRPNKRVRSGSPGNGGSYPMCQVDDCKADLSNAKDYHRRHKVCEVHSKTTKAMVGKQMQRFCQQCSRFHILSEFDEGKRSCRRRLAGHNRRRRKSQPEDPSSRLLAPANRESSGCGNLDIVNLLAILARWPGHGMEKPNPLHDKDRLSQILSKIKSLPNLNASAMLPKPGGFDLNVSQTSEDPPERLSITDGKLSAPSVDLLAALSTALKVPGLNMDAASPQGSSDGSANGKTKVNCLEPAADVNSQTKLPTFSPISVQRSSCAPRSSTEISEHPVAQTRSNLPLQLFSSTDDDSPPKTGSSRKYLSSESSNPMEDRSPSSSPPIVHRLFPLQSGTENLKRESTSTCREDNGMFEASTCRGWGSPLDLFKNSQRRVENRTVLNLPYQAGYTSSSGSDHSPSSSHSDAQDRTGRIIFKLFGKDPSCFPVTLREQILSWLSHSPSDMESYIRPGCVVLSVYLSMPSFAWDELQEDLLQRVNLLVQHTDSGFWRNGRFLVHTDRQLASHKDGKIRLCKSWRTWSAPELISVSPLAVVSGKKTSLVLRGRNLTVPGTKIHCTYMGGYTSKEVLGSAYPGTIYDDSSIEMFNFPGGVPNVFGRFFIEVENGFKGNSFPVIIAEDVICEELRLLESEVEVDLRSDMIHDDQAHDCRQPRSREDALHFLNELGWLFQRHSTQLYPLLENFSDTRFKFLFIFSVERDLSALVKKLLDVLVQNCSLNNELIQESLDVLSEIQLLHRAVKRKCRKMVNLLLHYSVSNGTDASKVYLFPPNLNGPGGVSPLHLAASMEDSEDVVDGLTDDPQEIGLNCWTSLVDDNGQSPYTYASMRNNNSYNRLVARKLADRRNGQVSIAIDGEDVTLGKAWASRVVDKPGPQSPQVMFCSRCAIMETRRIKTTLRPQGLLQRPYINSILAIAAVCVCVCLFLRGAPELGSVDPFTWENLGCGTS</sequence>
<evidence type="ECO:0000256" key="2">
    <source>
        <dbReference type="ARBA" id="ARBA00022723"/>
    </source>
</evidence>
<dbReference type="GO" id="GO:0005634">
    <property type="term" value="C:nucleus"/>
    <property type="evidence" value="ECO:0007669"/>
    <property type="project" value="UniProtKB-SubCell"/>
</dbReference>
<feature type="domain" description="SBP-type" evidence="11">
    <location>
        <begin position="157"/>
        <end position="234"/>
    </location>
</feature>
<dbReference type="AlphaFoldDB" id="A0A1D1Y3W2"/>
<feature type="region of interest" description="Disordered" evidence="10">
    <location>
        <begin position="526"/>
        <end position="546"/>
    </location>
</feature>
<dbReference type="SUPFAM" id="SSF48403">
    <property type="entry name" value="Ankyrin repeat"/>
    <property type="match status" value="1"/>
</dbReference>
<protein>
    <submittedName>
        <fullName evidence="12">Squamosa promoter-binding-like protein 15</fullName>
    </submittedName>
</protein>
<evidence type="ECO:0000256" key="3">
    <source>
        <dbReference type="ARBA" id="ARBA00022771"/>
    </source>
</evidence>
<feature type="compositionally biased region" description="Polar residues" evidence="10">
    <location>
        <begin position="437"/>
        <end position="452"/>
    </location>
</feature>
<keyword evidence="2" id="KW-0479">Metal-binding</keyword>
<reference evidence="12" key="1">
    <citation type="submission" date="2015-07" db="EMBL/GenBank/DDBJ databases">
        <title>Transcriptome Assembly of Anthurium amnicola.</title>
        <authorList>
            <person name="Suzuki J."/>
        </authorList>
    </citation>
    <scope>NUCLEOTIDE SEQUENCE</scope>
</reference>
<keyword evidence="8" id="KW-0539">Nucleus</keyword>
<dbReference type="FunFam" id="4.10.1100.10:FF:000001">
    <property type="entry name" value="Squamosa promoter-binding-like protein 14"/>
    <property type="match status" value="1"/>
</dbReference>
<feature type="region of interest" description="Disordered" evidence="10">
    <location>
        <begin position="79"/>
        <end position="114"/>
    </location>
</feature>
<feature type="compositionally biased region" description="Basic residues" evidence="10">
    <location>
        <begin position="224"/>
        <end position="233"/>
    </location>
</feature>
<dbReference type="GO" id="GO:0008270">
    <property type="term" value="F:zinc ion binding"/>
    <property type="evidence" value="ECO:0007669"/>
    <property type="project" value="UniProtKB-KW"/>
</dbReference>
<keyword evidence="3 9" id="KW-0863">Zinc-finger</keyword>
<feature type="compositionally biased region" description="Basic and acidic residues" evidence="10">
    <location>
        <begin position="477"/>
        <end position="487"/>
    </location>
</feature>
<dbReference type="InterPro" id="IPR044817">
    <property type="entry name" value="SBP-like"/>
</dbReference>
<dbReference type="InterPro" id="IPR036770">
    <property type="entry name" value="Ankyrin_rpt-contain_sf"/>
</dbReference>
<feature type="compositionally biased region" description="Low complexity" evidence="10">
    <location>
        <begin position="531"/>
        <end position="544"/>
    </location>
</feature>
<comment type="subcellular location">
    <subcellularLocation>
        <location evidence="1">Nucleus</location>
    </subcellularLocation>
</comment>
<evidence type="ECO:0000259" key="11">
    <source>
        <dbReference type="PROSITE" id="PS51141"/>
    </source>
</evidence>
<evidence type="ECO:0000256" key="9">
    <source>
        <dbReference type="PROSITE-ProRule" id="PRU00470"/>
    </source>
</evidence>
<dbReference type="Gene3D" id="4.10.1100.10">
    <property type="entry name" value="Transcription factor, SBP-box domain"/>
    <property type="match status" value="1"/>
</dbReference>
<proteinExistence type="predicted"/>
<dbReference type="Pfam" id="PF03110">
    <property type="entry name" value="SBP"/>
    <property type="match status" value="1"/>
</dbReference>
<evidence type="ECO:0000256" key="7">
    <source>
        <dbReference type="ARBA" id="ARBA00023163"/>
    </source>
</evidence>
<dbReference type="Pfam" id="PF26102">
    <property type="entry name" value="Ig_SPL7"/>
    <property type="match status" value="1"/>
</dbReference>
<name>A0A1D1Y3W2_9ARAE</name>
<keyword evidence="6" id="KW-0238">DNA-binding</keyword>
<dbReference type="EMBL" id="GDJX01018614">
    <property type="protein sequence ID" value="JAT49322.1"/>
    <property type="molecule type" value="Transcribed_RNA"/>
</dbReference>
<evidence type="ECO:0000313" key="12">
    <source>
        <dbReference type="EMBL" id="JAT49322.1"/>
    </source>
</evidence>
<feature type="compositionally biased region" description="Basic and acidic residues" evidence="10">
    <location>
        <begin position="99"/>
        <end position="114"/>
    </location>
</feature>
<organism evidence="12">
    <name type="scientific">Anthurium amnicola</name>
    <dbReference type="NCBI Taxonomy" id="1678845"/>
    <lineage>
        <taxon>Eukaryota</taxon>
        <taxon>Viridiplantae</taxon>
        <taxon>Streptophyta</taxon>
        <taxon>Embryophyta</taxon>
        <taxon>Tracheophyta</taxon>
        <taxon>Spermatophyta</taxon>
        <taxon>Magnoliopsida</taxon>
        <taxon>Liliopsida</taxon>
        <taxon>Araceae</taxon>
        <taxon>Pothoideae</taxon>
        <taxon>Potheae</taxon>
        <taxon>Anthurium</taxon>
    </lineage>
</organism>
<dbReference type="InterPro" id="IPR036893">
    <property type="entry name" value="SBP_sf"/>
</dbReference>
<feature type="region of interest" description="Disordered" evidence="10">
    <location>
        <begin position="128"/>
        <end position="158"/>
    </location>
</feature>
<keyword evidence="5" id="KW-0805">Transcription regulation</keyword>
<dbReference type="GO" id="GO:0003677">
    <property type="term" value="F:DNA binding"/>
    <property type="evidence" value="ECO:0007669"/>
    <property type="project" value="UniProtKB-KW"/>
</dbReference>
<dbReference type="Gene3D" id="1.25.40.20">
    <property type="entry name" value="Ankyrin repeat-containing domain"/>
    <property type="match status" value="1"/>
</dbReference>
<feature type="region of interest" description="Disordered" evidence="10">
    <location>
        <begin position="385"/>
        <end position="487"/>
    </location>
</feature>
<evidence type="ECO:0000256" key="10">
    <source>
        <dbReference type="SAM" id="MobiDB-lite"/>
    </source>
</evidence>
<dbReference type="PANTHER" id="PTHR31251">
    <property type="entry name" value="SQUAMOSA PROMOTER-BINDING-LIKE PROTEIN 4"/>
    <property type="match status" value="1"/>
</dbReference>
<evidence type="ECO:0000256" key="6">
    <source>
        <dbReference type="ARBA" id="ARBA00023125"/>
    </source>
</evidence>
<dbReference type="PROSITE" id="PS51141">
    <property type="entry name" value="ZF_SBP"/>
    <property type="match status" value="1"/>
</dbReference>
<evidence type="ECO:0000256" key="4">
    <source>
        <dbReference type="ARBA" id="ARBA00022833"/>
    </source>
</evidence>
<gene>
    <name evidence="12" type="primary">SPL15_3</name>
    <name evidence="12" type="ORF">g.89201</name>
</gene>
<feature type="region of interest" description="Disordered" evidence="10">
    <location>
        <begin position="224"/>
        <end position="250"/>
    </location>
</feature>
<dbReference type="InterPro" id="IPR004333">
    <property type="entry name" value="SBP_dom"/>
</dbReference>
<feature type="compositionally biased region" description="Polar residues" evidence="10">
    <location>
        <begin position="417"/>
        <end position="429"/>
    </location>
</feature>
<evidence type="ECO:0000256" key="5">
    <source>
        <dbReference type="ARBA" id="ARBA00023015"/>
    </source>
</evidence>
<keyword evidence="4" id="KW-0862">Zinc</keyword>
<dbReference type="PANTHER" id="PTHR31251:SF223">
    <property type="entry name" value="SBP-TYPE DOMAIN-CONTAINING PROTEIN"/>
    <property type="match status" value="1"/>
</dbReference>
<feature type="compositionally biased region" description="Polar residues" evidence="10">
    <location>
        <begin position="385"/>
        <end position="409"/>
    </location>
</feature>
<dbReference type="SUPFAM" id="SSF103612">
    <property type="entry name" value="SBT domain"/>
    <property type="match status" value="1"/>
</dbReference>
<evidence type="ECO:0000256" key="8">
    <source>
        <dbReference type="ARBA" id="ARBA00023242"/>
    </source>
</evidence>
<evidence type="ECO:0000256" key="1">
    <source>
        <dbReference type="ARBA" id="ARBA00004123"/>
    </source>
</evidence>